<dbReference type="PANTHER" id="PTHR23090:SF9">
    <property type="entry name" value="GLUTAMINE-DEPENDENT NAD(+) SYNTHETASE"/>
    <property type="match status" value="1"/>
</dbReference>
<dbReference type="RefSeq" id="WP_128694136.1">
    <property type="nucleotide sequence ID" value="NZ_LHQS01000002.1"/>
</dbReference>
<dbReference type="InterPro" id="IPR003010">
    <property type="entry name" value="C-N_Hydrolase"/>
</dbReference>
<feature type="binding site" evidence="8">
    <location>
        <position position="520"/>
    </location>
    <ligand>
        <name>deamido-NAD(+)</name>
        <dbReference type="ChEBI" id="CHEBI:58437"/>
        <note>ligand shared between two neighboring subunits</note>
    </ligand>
</feature>
<dbReference type="NCBIfam" id="NF010588">
    <property type="entry name" value="PRK13981.1"/>
    <property type="match status" value="1"/>
</dbReference>
<evidence type="ECO:0000256" key="7">
    <source>
        <dbReference type="ARBA" id="ARBA00023027"/>
    </source>
</evidence>
<dbReference type="NCBIfam" id="TIGR00552">
    <property type="entry name" value="nadE"/>
    <property type="match status" value="1"/>
</dbReference>
<feature type="domain" description="CN hydrolase" evidence="10">
    <location>
        <begin position="1"/>
        <end position="256"/>
    </location>
</feature>
<dbReference type="Proteomes" id="UP000290932">
    <property type="component" value="Unassembled WGS sequence"/>
</dbReference>
<dbReference type="InterPro" id="IPR014445">
    <property type="entry name" value="Gln-dep_NAD_synthase"/>
</dbReference>
<gene>
    <name evidence="8" type="primary">nadE</name>
    <name evidence="11" type="ORF">ABH15_09655</name>
</gene>
<feature type="binding site" evidence="8">
    <location>
        <position position="186"/>
    </location>
    <ligand>
        <name>L-glutamine</name>
        <dbReference type="ChEBI" id="CHEBI:58359"/>
    </ligand>
</feature>
<reference evidence="11 12" key="1">
    <citation type="journal article" date="2015" name="Int. J. Syst. Evol. Microbiol.">
        <title>Methanoculleus taiwanensis sp. nov., a methanogen isolated from deep marine sediment at the deformation front area near Taiwan.</title>
        <authorList>
            <person name="Weng C.Y."/>
            <person name="Chen S.C."/>
            <person name="Lai M.C."/>
            <person name="Wu S.Y."/>
            <person name="Lin S."/>
            <person name="Yang T.F."/>
            <person name="Chen P.C."/>
        </authorList>
    </citation>
    <scope>NUCLEOTIDE SEQUENCE [LARGE SCALE GENOMIC DNA]</scope>
    <source>
        <strain evidence="11 12">CYW4</strain>
    </source>
</reference>
<comment type="caution">
    <text evidence="8">Lacks conserved residue(s) required for the propagation of feature annotation.</text>
</comment>
<keyword evidence="4 8" id="KW-0436">Ligase</keyword>
<feature type="binding site" evidence="8">
    <location>
        <position position="403"/>
    </location>
    <ligand>
        <name>ATP</name>
        <dbReference type="ChEBI" id="CHEBI:30616"/>
    </ligand>
</feature>
<feature type="binding site" evidence="8">
    <location>
        <position position="379"/>
    </location>
    <ligand>
        <name>deamido-NAD(+)</name>
        <dbReference type="ChEBI" id="CHEBI:58437"/>
        <note>ligand shared between two neighboring subunits</note>
    </ligand>
</feature>
<dbReference type="GO" id="GO:0008795">
    <property type="term" value="F:NAD+ synthase activity"/>
    <property type="evidence" value="ECO:0007669"/>
    <property type="project" value="UniProtKB-UniRule"/>
</dbReference>
<dbReference type="PROSITE" id="PS50263">
    <property type="entry name" value="CN_HYDROLASE"/>
    <property type="match status" value="1"/>
</dbReference>
<dbReference type="GO" id="GO:0003952">
    <property type="term" value="F:NAD+ synthase (glutamine-hydrolyzing) activity"/>
    <property type="evidence" value="ECO:0007669"/>
    <property type="project" value="UniProtKB-EC"/>
</dbReference>
<keyword evidence="12" id="KW-1185">Reference proteome</keyword>
<dbReference type="HAMAP" id="MF_02090">
    <property type="entry name" value="NadE_glutamine_dep"/>
    <property type="match status" value="1"/>
</dbReference>
<comment type="catalytic activity">
    <reaction evidence="8">
        <text>deamido-NAD(+) + L-glutamine + ATP + H2O = L-glutamate + AMP + diphosphate + NAD(+) + H(+)</text>
        <dbReference type="Rhea" id="RHEA:24384"/>
        <dbReference type="ChEBI" id="CHEBI:15377"/>
        <dbReference type="ChEBI" id="CHEBI:15378"/>
        <dbReference type="ChEBI" id="CHEBI:29985"/>
        <dbReference type="ChEBI" id="CHEBI:30616"/>
        <dbReference type="ChEBI" id="CHEBI:33019"/>
        <dbReference type="ChEBI" id="CHEBI:57540"/>
        <dbReference type="ChEBI" id="CHEBI:58359"/>
        <dbReference type="ChEBI" id="CHEBI:58437"/>
        <dbReference type="ChEBI" id="CHEBI:456215"/>
        <dbReference type="EC" id="6.3.5.1"/>
    </reaction>
</comment>
<dbReference type="Gene3D" id="3.40.50.620">
    <property type="entry name" value="HUPs"/>
    <property type="match status" value="1"/>
</dbReference>
<comment type="function">
    <text evidence="8">Catalyzes the ATP-dependent amidation of deamido-NAD to form NAD. Uses L-glutamine as a nitrogen source.</text>
</comment>
<feature type="binding site" evidence="8">
    <location>
        <position position="192"/>
    </location>
    <ligand>
        <name>L-glutamine</name>
        <dbReference type="ChEBI" id="CHEBI:58359"/>
    </ligand>
</feature>
<dbReference type="GO" id="GO:0009435">
    <property type="term" value="P:NAD+ biosynthetic process"/>
    <property type="evidence" value="ECO:0007669"/>
    <property type="project" value="UniProtKB-UniRule"/>
</dbReference>
<evidence type="ECO:0000256" key="3">
    <source>
        <dbReference type="ARBA" id="ARBA00007145"/>
    </source>
</evidence>
<proteinExistence type="inferred from homology"/>
<dbReference type="AlphaFoldDB" id="A0A498H191"/>
<dbReference type="Gene3D" id="3.60.110.10">
    <property type="entry name" value="Carbon-nitrogen hydrolase"/>
    <property type="match status" value="1"/>
</dbReference>
<evidence type="ECO:0000259" key="10">
    <source>
        <dbReference type="PROSITE" id="PS50263"/>
    </source>
</evidence>
<sequence length="548" mass="59248">MRLTLLQINTTVGDLDGNAERIRAAVRKACLQRPALIVAPELALSGYPPRDLLLTDRFVARASEVLDGLAEDLADAPPVLVGVPERNPEAAGRPLYNAAALLYGGRVCETFHKTLLPTYDVFDEDRYFEPARGAQILRLGDRRIGISICEDIWNDADYRNRRRYHTDPVAELVGAGAECIVNISASPFTAGKQEVRERMLSRIAKEHAVPLVYVNQVGGNDDLIFDGRSSAFDAAGRLIARAAGFAEDLATVDLASPAPGTIATDDFAPESEIWRALVLGTRDYTRKTGFTSVHLGLSGGIDSSLVAAVAAEAVGAENVLGVMMPSPYSSAGSVEDAEVLAANLGIRTALLPIRQPMVAFDDLLAEVFAGLPPDITEENMQARIRAVLLMAIANKFGSLLLSTGNKSEISVGYTTIYGDMAGGLAVIADVPKGMVYRIASWLNGREGRPVIPEAIIDKPPSAELRPGQTDRDTLPPYEILDAILFRHIDRHESAAEIVEAGFPEGLVRTVLRMVRTAEFKRKQAPPGLKVTDRAFGTGWRMPIARGEW</sequence>
<feature type="binding site" evidence="8">
    <location>
        <position position="408"/>
    </location>
    <ligand>
        <name>deamido-NAD(+)</name>
        <dbReference type="ChEBI" id="CHEBI:58437"/>
        <note>ligand shared between two neighboring subunits</note>
    </ligand>
</feature>
<evidence type="ECO:0000256" key="8">
    <source>
        <dbReference type="HAMAP-Rule" id="MF_02090"/>
    </source>
</evidence>
<dbReference type="EMBL" id="LHQS01000002">
    <property type="protein sequence ID" value="RXE56358.1"/>
    <property type="molecule type" value="Genomic_DNA"/>
</dbReference>
<evidence type="ECO:0000256" key="9">
    <source>
        <dbReference type="RuleBase" id="RU003811"/>
    </source>
</evidence>
<dbReference type="Pfam" id="PF02540">
    <property type="entry name" value="NAD_synthase"/>
    <property type="match status" value="1"/>
</dbReference>
<dbReference type="OrthoDB" id="39312at2157"/>
<comment type="pathway">
    <text evidence="1 8">Cofactor biosynthesis; NAD(+) biosynthesis; NAD(+) from deamido-NAD(+) (L-Gln route): step 1/1.</text>
</comment>
<dbReference type="Pfam" id="PF00795">
    <property type="entry name" value="CN_hydrolase"/>
    <property type="match status" value="1"/>
</dbReference>
<dbReference type="GO" id="GO:0005737">
    <property type="term" value="C:cytoplasm"/>
    <property type="evidence" value="ECO:0007669"/>
    <property type="project" value="InterPro"/>
</dbReference>
<name>A0A498H191_9EURY</name>
<feature type="binding site" evidence="8">
    <location>
        <begin position="296"/>
        <end position="303"/>
    </location>
    <ligand>
        <name>ATP</name>
        <dbReference type="ChEBI" id="CHEBI:30616"/>
    </ligand>
</feature>
<comment type="similarity">
    <text evidence="3 8">In the C-terminal section; belongs to the NAD synthetase family.</text>
</comment>
<feature type="binding site" evidence="8">
    <location>
        <position position="119"/>
    </location>
    <ligand>
        <name>L-glutamine</name>
        <dbReference type="ChEBI" id="CHEBI:58359"/>
    </ligand>
</feature>
<feature type="active site" description="Nucleophile; for glutaminase activity" evidence="8">
    <location>
        <position position="149"/>
    </location>
</feature>
<dbReference type="GO" id="GO:0004359">
    <property type="term" value="F:glutaminase activity"/>
    <property type="evidence" value="ECO:0007669"/>
    <property type="project" value="InterPro"/>
</dbReference>
<organism evidence="11 12">
    <name type="scientific">Methanoculleus taiwanensis</name>
    <dbReference type="NCBI Taxonomy" id="1550565"/>
    <lineage>
        <taxon>Archaea</taxon>
        <taxon>Methanobacteriati</taxon>
        <taxon>Methanobacteriota</taxon>
        <taxon>Stenosarchaea group</taxon>
        <taxon>Methanomicrobia</taxon>
        <taxon>Methanomicrobiales</taxon>
        <taxon>Methanomicrobiaceae</taxon>
        <taxon>Methanoculleus</taxon>
    </lineage>
</organism>
<dbReference type="GO" id="GO:0005524">
    <property type="term" value="F:ATP binding"/>
    <property type="evidence" value="ECO:0007669"/>
    <property type="project" value="UniProtKB-UniRule"/>
</dbReference>
<dbReference type="UniPathway" id="UPA00253">
    <property type="reaction ID" value="UER00334"/>
</dbReference>
<keyword evidence="6 8" id="KW-0067">ATP-binding</keyword>
<comment type="similarity">
    <text evidence="2 9">Belongs to the NAD synthetase family.</text>
</comment>
<dbReference type="EC" id="6.3.5.1" evidence="8"/>
<keyword evidence="5 8" id="KW-0547">Nucleotide-binding</keyword>
<evidence type="ECO:0000256" key="2">
    <source>
        <dbReference type="ARBA" id="ARBA00005859"/>
    </source>
</evidence>
<dbReference type="InterPro" id="IPR036526">
    <property type="entry name" value="C-N_Hydrolase_sf"/>
</dbReference>
<dbReference type="InterPro" id="IPR003694">
    <property type="entry name" value="NAD_synthase"/>
</dbReference>
<evidence type="ECO:0000313" key="11">
    <source>
        <dbReference type="EMBL" id="RXE56358.1"/>
    </source>
</evidence>
<dbReference type="SUPFAM" id="SSF52402">
    <property type="entry name" value="Adenine nucleotide alpha hydrolases-like"/>
    <property type="match status" value="1"/>
</dbReference>
<evidence type="ECO:0000256" key="6">
    <source>
        <dbReference type="ARBA" id="ARBA00022840"/>
    </source>
</evidence>
<dbReference type="FunFam" id="3.40.50.620:FF:000106">
    <property type="entry name" value="Glutamine-dependent NAD(+) synthetase"/>
    <property type="match status" value="1"/>
</dbReference>
<dbReference type="InterPro" id="IPR014729">
    <property type="entry name" value="Rossmann-like_a/b/a_fold"/>
</dbReference>
<evidence type="ECO:0000313" key="12">
    <source>
        <dbReference type="Proteomes" id="UP000290932"/>
    </source>
</evidence>
<dbReference type="CDD" id="cd00553">
    <property type="entry name" value="NAD_synthase"/>
    <property type="match status" value="1"/>
</dbReference>
<comment type="caution">
    <text evidence="11">The sequence shown here is derived from an EMBL/GenBank/DDBJ whole genome shotgun (WGS) entry which is preliminary data.</text>
</comment>
<dbReference type="InterPro" id="IPR022310">
    <property type="entry name" value="NAD/GMP_synthase"/>
</dbReference>
<protein>
    <recommendedName>
        <fullName evidence="8">Glutamine-dependent NAD(+) synthetase</fullName>
        <ecNumber evidence="8">6.3.5.1</ecNumber>
    </recommendedName>
    <alternativeName>
        <fullName evidence="8">NAD(+) synthase [glutamine-hydrolyzing]</fullName>
    </alternativeName>
</protein>
<dbReference type="PANTHER" id="PTHR23090">
    <property type="entry name" value="NH 3 /GLUTAMINE-DEPENDENT NAD + SYNTHETASE"/>
    <property type="match status" value="1"/>
</dbReference>
<dbReference type="PIRSF" id="PIRSF006630">
    <property type="entry name" value="NADS_GAT"/>
    <property type="match status" value="1"/>
</dbReference>
<evidence type="ECO:0000256" key="4">
    <source>
        <dbReference type="ARBA" id="ARBA00022598"/>
    </source>
</evidence>
<feature type="active site" description="For glutaminase activity" evidence="8">
    <location>
        <position position="113"/>
    </location>
</feature>
<feature type="active site" description="Proton acceptor; for glutaminase activity" evidence="8">
    <location>
        <position position="41"/>
    </location>
</feature>
<keyword evidence="7 8" id="KW-0520">NAD</keyword>
<dbReference type="SUPFAM" id="SSF56317">
    <property type="entry name" value="Carbon-nitrogen hydrolase"/>
    <property type="match status" value="1"/>
</dbReference>
<evidence type="ECO:0000256" key="1">
    <source>
        <dbReference type="ARBA" id="ARBA00005188"/>
    </source>
</evidence>
<evidence type="ECO:0000256" key="5">
    <source>
        <dbReference type="ARBA" id="ARBA00022741"/>
    </source>
</evidence>
<dbReference type="CDD" id="cd07570">
    <property type="entry name" value="GAT_Gln-NAD-synth"/>
    <property type="match status" value="1"/>
</dbReference>
<accession>A0A498H191</accession>